<feature type="compositionally biased region" description="Basic and acidic residues" evidence="1">
    <location>
        <begin position="172"/>
        <end position="185"/>
    </location>
</feature>
<evidence type="ECO:0000313" key="2">
    <source>
        <dbReference type="EMBL" id="KAK2176999.1"/>
    </source>
</evidence>
<protein>
    <submittedName>
        <fullName evidence="2">Uncharacterized protein</fullName>
    </submittedName>
</protein>
<comment type="caution">
    <text evidence="2">The sequence shown here is derived from an EMBL/GenBank/DDBJ whole genome shotgun (WGS) entry which is preliminary data.</text>
</comment>
<dbReference type="Proteomes" id="UP001209878">
    <property type="component" value="Unassembled WGS sequence"/>
</dbReference>
<dbReference type="EMBL" id="JAODUO010000625">
    <property type="protein sequence ID" value="KAK2176999.1"/>
    <property type="molecule type" value="Genomic_DNA"/>
</dbReference>
<gene>
    <name evidence="2" type="ORF">NP493_626g02000</name>
</gene>
<evidence type="ECO:0000313" key="3">
    <source>
        <dbReference type="Proteomes" id="UP001209878"/>
    </source>
</evidence>
<feature type="compositionally biased region" description="Polar residues" evidence="1">
    <location>
        <begin position="192"/>
        <end position="204"/>
    </location>
</feature>
<reference evidence="2" key="1">
    <citation type="journal article" date="2023" name="Mol. Biol. Evol.">
        <title>Third-Generation Sequencing Reveals the Adaptive Role of the Epigenome in Three Deep-Sea Polychaetes.</title>
        <authorList>
            <person name="Perez M."/>
            <person name="Aroh O."/>
            <person name="Sun Y."/>
            <person name="Lan Y."/>
            <person name="Juniper S.K."/>
            <person name="Young C.R."/>
            <person name="Angers B."/>
            <person name="Qian P.Y."/>
        </authorList>
    </citation>
    <scope>NUCLEOTIDE SEQUENCE</scope>
    <source>
        <strain evidence="2">R07B-5</strain>
    </source>
</reference>
<dbReference type="AlphaFoldDB" id="A0AAD9KTE3"/>
<accession>A0AAD9KTE3</accession>
<feature type="region of interest" description="Disordered" evidence="1">
    <location>
        <begin position="1"/>
        <end position="22"/>
    </location>
</feature>
<organism evidence="2 3">
    <name type="scientific">Ridgeia piscesae</name>
    <name type="common">Tubeworm</name>
    <dbReference type="NCBI Taxonomy" id="27915"/>
    <lineage>
        <taxon>Eukaryota</taxon>
        <taxon>Metazoa</taxon>
        <taxon>Spiralia</taxon>
        <taxon>Lophotrochozoa</taxon>
        <taxon>Annelida</taxon>
        <taxon>Polychaeta</taxon>
        <taxon>Sedentaria</taxon>
        <taxon>Canalipalpata</taxon>
        <taxon>Sabellida</taxon>
        <taxon>Siboglinidae</taxon>
        <taxon>Ridgeia</taxon>
    </lineage>
</organism>
<evidence type="ECO:0000256" key="1">
    <source>
        <dbReference type="SAM" id="MobiDB-lite"/>
    </source>
</evidence>
<proteinExistence type="predicted"/>
<feature type="region of interest" description="Disordered" evidence="1">
    <location>
        <begin position="150"/>
        <end position="218"/>
    </location>
</feature>
<keyword evidence="3" id="KW-1185">Reference proteome</keyword>
<name>A0AAD9KTE3_RIDPI</name>
<sequence length="270" mass="29737">MLPRDRMTEYASPPPLPQRPVRCSRRLSERGGKYATVGECASSGWGHTPPQLPPREYQRGGAHFPRDTDTCVVSTTACRNTRDSRLTRRTSCKATAAMSSDGVTMLRQQPEVPHLEDIVKSSDIVDLSGAHVYTVADVLESIHGYVGHLSSGDAPPDKPADECATMRPCPKLPDDSVGRDADYHLLTKAAKSPTTTDTRSSSLYNARPPTAGCSLSTEQRRLEDDSADWCRPRGCESRDLEMRTASDDNLRRHSSDLVWSSNRTLQGTYC</sequence>